<name>A0A8E6B2Y3_9BACT</name>
<evidence type="ECO:0000313" key="4">
    <source>
        <dbReference type="Proteomes" id="UP000676194"/>
    </source>
</evidence>
<keyword evidence="4" id="KW-1185">Reference proteome</keyword>
<dbReference type="KEGG" id="tsph:KIH39_15840"/>
<dbReference type="EMBL" id="CP074694">
    <property type="protein sequence ID" value="QVL30324.1"/>
    <property type="molecule type" value="Genomic_DNA"/>
</dbReference>
<sequence>MSGEARKKLRSQMHDFRRRPEDLKPEQVQALEDLFEKVPSLGTIYHLRWEATKIFDTAPNRAEASRLLEDWIVQARETEMDWEPFITMLKNNWEGILAYFEERKSSGPVEGLNTKIRVVLRRSYGIQSLTTLWTRILLDVNWAAKKLGPTIAEIRGFVNQIQKYFSECYT</sequence>
<evidence type="ECO:0000256" key="1">
    <source>
        <dbReference type="SAM" id="MobiDB-lite"/>
    </source>
</evidence>
<organism evidence="3 4">
    <name type="scientific">Telmatocola sphagniphila</name>
    <dbReference type="NCBI Taxonomy" id="1123043"/>
    <lineage>
        <taxon>Bacteria</taxon>
        <taxon>Pseudomonadati</taxon>
        <taxon>Planctomycetota</taxon>
        <taxon>Planctomycetia</taxon>
        <taxon>Gemmatales</taxon>
        <taxon>Gemmataceae</taxon>
    </lineage>
</organism>
<reference evidence="3" key="1">
    <citation type="submission" date="2021-05" db="EMBL/GenBank/DDBJ databases">
        <title>Complete genome sequence of the cellulolytic planctomycete Telmatocola sphagniphila SP2T and characterization of the first cellulase from planctomycetes.</title>
        <authorList>
            <person name="Rakitin A.L."/>
            <person name="Beletsky A.V."/>
            <person name="Naumoff D.G."/>
            <person name="Kulichevskaya I.S."/>
            <person name="Mardanov A.V."/>
            <person name="Ravin N.V."/>
            <person name="Dedysh S.N."/>
        </authorList>
    </citation>
    <scope>NUCLEOTIDE SEQUENCE</scope>
    <source>
        <strain evidence="3">SP2T</strain>
    </source>
</reference>
<dbReference type="InterPro" id="IPR047951">
    <property type="entry name" value="Transpos_ISL3"/>
</dbReference>
<protein>
    <submittedName>
        <fullName evidence="3">Transposase</fullName>
    </submittedName>
</protein>
<dbReference type="RefSeq" id="WP_213494200.1">
    <property type="nucleotide sequence ID" value="NZ_CP074694.1"/>
</dbReference>
<feature type="domain" description="Transposase IS204/IS1001/IS1096/IS1165 DDE" evidence="2">
    <location>
        <begin position="4"/>
        <end position="136"/>
    </location>
</feature>
<gene>
    <name evidence="3" type="ORF">KIH39_15840</name>
</gene>
<dbReference type="AlphaFoldDB" id="A0A8E6B2Y3"/>
<dbReference type="PANTHER" id="PTHR33498">
    <property type="entry name" value="TRANSPOSASE FOR INSERTION SEQUENCE ELEMENT IS1557"/>
    <property type="match status" value="1"/>
</dbReference>
<feature type="region of interest" description="Disordered" evidence="1">
    <location>
        <begin position="1"/>
        <end position="22"/>
    </location>
</feature>
<dbReference type="Proteomes" id="UP000676194">
    <property type="component" value="Chromosome"/>
</dbReference>
<evidence type="ECO:0000259" key="2">
    <source>
        <dbReference type="Pfam" id="PF01610"/>
    </source>
</evidence>
<dbReference type="PANTHER" id="PTHR33498:SF1">
    <property type="entry name" value="TRANSPOSASE FOR INSERTION SEQUENCE ELEMENT IS1557"/>
    <property type="match status" value="1"/>
</dbReference>
<dbReference type="Pfam" id="PF01610">
    <property type="entry name" value="DDE_Tnp_ISL3"/>
    <property type="match status" value="1"/>
</dbReference>
<evidence type="ECO:0000313" key="3">
    <source>
        <dbReference type="EMBL" id="QVL30324.1"/>
    </source>
</evidence>
<proteinExistence type="predicted"/>
<accession>A0A8E6B2Y3</accession>
<dbReference type="InterPro" id="IPR002560">
    <property type="entry name" value="Transposase_DDE"/>
</dbReference>